<dbReference type="Proteomes" id="UP000184073">
    <property type="component" value="Unassembled WGS sequence"/>
</dbReference>
<feature type="region of interest" description="Disordered" evidence="5">
    <location>
        <begin position="101"/>
        <end position="120"/>
    </location>
</feature>
<dbReference type="Pfam" id="PF11951">
    <property type="entry name" value="Fungal_trans_2"/>
    <property type="match status" value="1"/>
</dbReference>
<name>A0A1L9PD23_ASPVE</name>
<dbReference type="SUPFAM" id="SSF57701">
    <property type="entry name" value="Zn2/Cys6 DNA-binding domain"/>
    <property type="match status" value="1"/>
</dbReference>
<dbReference type="GO" id="GO:0008270">
    <property type="term" value="F:zinc ion binding"/>
    <property type="evidence" value="ECO:0007669"/>
    <property type="project" value="InterPro"/>
</dbReference>
<accession>A0A1L9PD23</accession>
<sequence>MVTRGRPSKGCHGCRSRKIACDQTRPHCLQCKRDGHVCPGYHDTLSLMFQDRSLQTVGRPTASKRKTKPKTTKKSRDAGNAQSAGSGSAAVSPSSVLDRRASTSTLELTPTSTSSSPYSWQDGGIDQLEILRPSYQPTRDEAISWFLRHNAWSGALFMIDFDPGVLARTNVSLGERTRMASLVAAGSAMLARARRNGGSALQLQQNASREYSQALTLMSQAVINPVESRSNATLSAVLLLALFELITNRTMGTVESWTRHIYGASALLDMRTQEELQNTESLSLFIQLRFQIIISCLQCGLPVPESLLDCNKIAMYLRPHMEGYCDRVIYITGQLSNLRAEIISGGLSDIGEILSRAYSMEAALTAWVASGPPEFLYTTIEYPPSQPQPAFSWSTTSGCTPPLYKNRYHLYNDLWICHTWNQYRYSRILLCEIIIGCLRRISRPAGLVPGKDLQRQCTELRKTTRDLALDICASVPYHLGADSLLGSGRGIPASQTYIGALLLLWPLAVAGATECRGHPMRLWVIECFKIVGHAMGIDQALAVVEIMEIEAGYFEDLDDAEDGSIIFLETDRTRNNRFVISAWSSMLKAC</sequence>
<dbReference type="GO" id="GO:0003677">
    <property type="term" value="F:DNA binding"/>
    <property type="evidence" value="ECO:0007669"/>
    <property type="project" value="UniProtKB-KW"/>
</dbReference>
<evidence type="ECO:0000313" key="7">
    <source>
        <dbReference type="EMBL" id="OJI99430.1"/>
    </source>
</evidence>
<dbReference type="EMBL" id="KV878126">
    <property type="protein sequence ID" value="OJI99430.1"/>
    <property type="molecule type" value="Genomic_DNA"/>
</dbReference>
<evidence type="ECO:0000259" key="6">
    <source>
        <dbReference type="PROSITE" id="PS50048"/>
    </source>
</evidence>
<dbReference type="GeneID" id="63721699"/>
<keyword evidence="2" id="KW-0238">DNA-binding</keyword>
<keyword evidence="8" id="KW-1185">Reference proteome</keyword>
<dbReference type="AlphaFoldDB" id="A0A1L9PD23"/>
<dbReference type="RefSeq" id="XP_040665193.1">
    <property type="nucleotide sequence ID" value="XM_040806188.1"/>
</dbReference>
<dbReference type="PANTHER" id="PTHR38791:SF5">
    <property type="entry name" value="TRANSCRIPTION FACTOR DBAG-RELATED"/>
    <property type="match status" value="1"/>
</dbReference>
<feature type="compositionally biased region" description="Low complexity" evidence="5">
    <location>
        <begin position="78"/>
        <end position="95"/>
    </location>
</feature>
<dbReference type="VEuPathDB" id="FungiDB:ASPVEDRAFT_124541"/>
<keyword evidence="1" id="KW-0805">Transcription regulation</keyword>
<evidence type="ECO:0000313" key="8">
    <source>
        <dbReference type="Proteomes" id="UP000184073"/>
    </source>
</evidence>
<reference evidence="8" key="1">
    <citation type="journal article" date="2017" name="Genome Biol.">
        <title>Comparative genomics reveals high biological diversity and specific adaptations in the industrially and medically important fungal genus Aspergillus.</title>
        <authorList>
            <person name="de Vries R.P."/>
            <person name="Riley R."/>
            <person name="Wiebenga A."/>
            <person name="Aguilar-Osorio G."/>
            <person name="Amillis S."/>
            <person name="Uchima C.A."/>
            <person name="Anderluh G."/>
            <person name="Asadollahi M."/>
            <person name="Askin M."/>
            <person name="Barry K."/>
            <person name="Battaglia E."/>
            <person name="Bayram O."/>
            <person name="Benocci T."/>
            <person name="Braus-Stromeyer S.A."/>
            <person name="Caldana C."/>
            <person name="Canovas D."/>
            <person name="Cerqueira G.C."/>
            <person name="Chen F."/>
            <person name="Chen W."/>
            <person name="Choi C."/>
            <person name="Clum A."/>
            <person name="Dos Santos R.A."/>
            <person name="Damasio A.R."/>
            <person name="Diallinas G."/>
            <person name="Emri T."/>
            <person name="Fekete E."/>
            <person name="Flipphi M."/>
            <person name="Freyberg S."/>
            <person name="Gallo A."/>
            <person name="Gournas C."/>
            <person name="Habgood R."/>
            <person name="Hainaut M."/>
            <person name="Harispe M.L."/>
            <person name="Henrissat B."/>
            <person name="Hilden K.S."/>
            <person name="Hope R."/>
            <person name="Hossain A."/>
            <person name="Karabika E."/>
            <person name="Karaffa L."/>
            <person name="Karanyi Z."/>
            <person name="Krasevec N."/>
            <person name="Kuo A."/>
            <person name="Kusch H."/>
            <person name="LaButti K."/>
            <person name="Lagendijk E.L."/>
            <person name="Lapidus A."/>
            <person name="Levasseur A."/>
            <person name="Lindquist E."/>
            <person name="Lipzen A."/>
            <person name="Logrieco A.F."/>
            <person name="MacCabe A."/>
            <person name="Maekelae M.R."/>
            <person name="Malavazi I."/>
            <person name="Melin P."/>
            <person name="Meyer V."/>
            <person name="Mielnichuk N."/>
            <person name="Miskei M."/>
            <person name="Molnar A.P."/>
            <person name="Mule G."/>
            <person name="Ngan C.Y."/>
            <person name="Orejas M."/>
            <person name="Orosz E."/>
            <person name="Ouedraogo J.P."/>
            <person name="Overkamp K.M."/>
            <person name="Park H.-S."/>
            <person name="Perrone G."/>
            <person name="Piumi F."/>
            <person name="Punt P.J."/>
            <person name="Ram A.F."/>
            <person name="Ramon A."/>
            <person name="Rauscher S."/>
            <person name="Record E."/>
            <person name="Riano-Pachon D.M."/>
            <person name="Robert V."/>
            <person name="Roehrig J."/>
            <person name="Ruller R."/>
            <person name="Salamov A."/>
            <person name="Salih N.S."/>
            <person name="Samson R.A."/>
            <person name="Sandor E."/>
            <person name="Sanguinetti M."/>
            <person name="Schuetze T."/>
            <person name="Sepcic K."/>
            <person name="Shelest E."/>
            <person name="Sherlock G."/>
            <person name="Sophianopoulou V."/>
            <person name="Squina F.M."/>
            <person name="Sun H."/>
            <person name="Susca A."/>
            <person name="Todd R.B."/>
            <person name="Tsang A."/>
            <person name="Unkles S.E."/>
            <person name="van de Wiele N."/>
            <person name="van Rossen-Uffink D."/>
            <person name="Oliveira J.V."/>
            <person name="Vesth T.C."/>
            <person name="Visser J."/>
            <person name="Yu J.-H."/>
            <person name="Zhou M."/>
            <person name="Andersen M.R."/>
            <person name="Archer D.B."/>
            <person name="Baker S.E."/>
            <person name="Benoit I."/>
            <person name="Brakhage A.A."/>
            <person name="Braus G.H."/>
            <person name="Fischer R."/>
            <person name="Frisvad J.C."/>
            <person name="Goldman G.H."/>
            <person name="Houbraken J."/>
            <person name="Oakley B."/>
            <person name="Pocsi I."/>
            <person name="Scazzocchio C."/>
            <person name="Seiboth B."/>
            <person name="vanKuyk P.A."/>
            <person name="Wortman J."/>
            <person name="Dyer P.S."/>
            <person name="Grigoriev I.V."/>
        </authorList>
    </citation>
    <scope>NUCLEOTIDE SEQUENCE [LARGE SCALE GENOMIC DNA]</scope>
    <source>
        <strain evidence="8">CBS 583.65</strain>
    </source>
</reference>
<protein>
    <recommendedName>
        <fullName evidence="6">Zn(2)-C6 fungal-type domain-containing protein</fullName>
    </recommendedName>
</protein>
<evidence type="ECO:0000256" key="5">
    <source>
        <dbReference type="SAM" id="MobiDB-lite"/>
    </source>
</evidence>
<dbReference type="STRING" id="1036611.A0A1L9PD23"/>
<dbReference type="InterPro" id="IPR001138">
    <property type="entry name" value="Zn2Cys6_DnaBD"/>
</dbReference>
<dbReference type="OrthoDB" id="2991872at2759"/>
<organism evidence="7 8">
    <name type="scientific">Aspergillus versicolor CBS 583.65</name>
    <dbReference type="NCBI Taxonomy" id="1036611"/>
    <lineage>
        <taxon>Eukaryota</taxon>
        <taxon>Fungi</taxon>
        <taxon>Dikarya</taxon>
        <taxon>Ascomycota</taxon>
        <taxon>Pezizomycotina</taxon>
        <taxon>Eurotiomycetes</taxon>
        <taxon>Eurotiomycetidae</taxon>
        <taxon>Eurotiales</taxon>
        <taxon>Aspergillaceae</taxon>
        <taxon>Aspergillus</taxon>
        <taxon>Aspergillus subgen. Nidulantes</taxon>
    </lineage>
</organism>
<keyword evidence="3" id="KW-0804">Transcription</keyword>
<keyword evidence="4" id="KW-0539">Nucleus</keyword>
<dbReference type="SMART" id="SM00066">
    <property type="entry name" value="GAL4"/>
    <property type="match status" value="1"/>
</dbReference>
<dbReference type="CDD" id="cd00067">
    <property type="entry name" value="GAL4"/>
    <property type="match status" value="1"/>
</dbReference>
<dbReference type="InterPro" id="IPR053175">
    <property type="entry name" value="DHMBA_Reg_Transcription_Factor"/>
</dbReference>
<feature type="compositionally biased region" description="Low complexity" evidence="5">
    <location>
        <begin position="102"/>
        <end position="119"/>
    </location>
</feature>
<dbReference type="InterPro" id="IPR021858">
    <property type="entry name" value="Fun_TF"/>
</dbReference>
<feature type="compositionally biased region" description="Basic residues" evidence="5">
    <location>
        <begin position="62"/>
        <end position="73"/>
    </location>
</feature>
<dbReference type="Gene3D" id="4.10.240.10">
    <property type="entry name" value="Zn(2)-C6 fungal-type DNA-binding domain"/>
    <property type="match status" value="1"/>
</dbReference>
<evidence type="ECO:0000256" key="3">
    <source>
        <dbReference type="ARBA" id="ARBA00023163"/>
    </source>
</evidence>
<dbReference type="PANTHER" id="PTHR38791">
    <property type="entry name" value="ZN(II)2CYS6 TRANSCRIPTION FACTOR (EUROFUNG)-RELATED-RELATED"/>
    <property type="match status" value="1"/>
</dbReference>
<dbReference type="PROSITE" id="PS50048">
    <property type="entry name" value="ZN2_CY6_FUNGAL_2"/>
    <property type="match status" value="1"/>
</dbReference>
<evidence type="ECO:0000256" key="1">
    <source>
        <dbReference type="ARBA" id="ARBA00023015"/>
    </source>
</evidence>
<dbReference type="GO" id="GO:0000981">
    <property type="term" value="F:DNA-binding transcription factor activity, RNA polymerase II-specific"/>
    <property type="evidence" value="ECO:0007669"/>
    <property type="project" value="InterPro"/>
</dbReference>
<gene>
    <name evidence="7" type="ORF">ASPVEDRAFT_124541</name>
</gene>
<evidence type="ECO:0000256" key="4">
    <source>
        <dbReference type="ARBA" id="ARBA00023242"/>
    </source>
</evidence>
<feature type="region of interest" description="Disordered" evidence="5">
    <location>
        <begin position="52"/>
        <end position="96"/>
    </location>
</feature>
<dbReference type="InterPro" id="IPR036864">
    <property type="entry name" value="Zn2-C6_fun-type_DNA-bd_sf"/>
</dbReference>
<dbReference type="Pfam" id="PF00172">
    <property type="entry name" value="Zn_clus"/>
    <property type="match status" value="1"/>
</dbReference>
<evidence type="ECO:0000256" key="2">
    <source>
        <dbReference type="ARBA" id="ARBA00023125"/>
    </source>
</evidence>
<dbReference type="PROSITE" id="PS00463">
    <property type="entry name" value="ZN2_CY6_FUNGAL_1"/>
    <property type="match status" value="1"/>
</dbReference>
<feature type="domain" description="Zn(2)-C6 fungal-type" evidence="6">
    <location>
        <begin position="10"/>
        <end position="38"/>
    </location>
</feature>
<proteinExistence type="predicted"/>